<accession>A0A261RHG0</accession>
<dbReference type="SUPFAM" id="SSF53955">
    <property type="entry name" value="Lysozyme-like"/>
    <property type="match status" value="1"/>
</dbReference>
<protein>
    <recommendedName>
        <fullName evidence="3">Transglycosylase SLT domain-containing protein</fullName>
    </recommendedName>
</protein>
<keyword evidence="5" id="KW-1185">Reference proteome</keyword>
<dbReference type="OrthoDB" id="8771243at2"/>
<dbReference type="InterPro" id="IPR008258">
    <property type="entry name" value="Transglycosylase_SLT_dom_1"/>
</dbReference>
<evidence type="ECO:0000256" key="2">
    <source>
        <dbReference type="SAM" id="MobiDB-lite"/>
    </source>
</evidence>
<dbReference type="Proteomes" id="UP000216857">
    <property type="component" value="Unassembled WGS sequence"/>
</dbReference>
<evidence type="ECO:0000313" key="5">
    <source>
        <dbReference type="Proteomes" id="UP000216857"/>
    </source>
</evidence>
<evidence type="ECO:0000259" key="3">
    <source>
        <dbReference type="Pfam" id="PF01464"/>
    </source>
</evidence>
<feature type="domain" description="Transglycosylase SLT" evidence="3">
    <location>
        <begin position="306"/>
        <end position="408"/>
    </location>
</feature>
<name>A0A261RHG0_9BORD</name>
<sequence length="738" mass="79650">MPRVPIYQTPQVADTPLPGARQSSVASGALFGVGAAQEQQAGAALSGLGDTMVAQQRIANQRADQLRVDDALNQAREKVLNYTFDPNQGYLSLKGQAALNRPNGQALPDEYTGKLQGDIDSIAGTLGNAEQQRLFKLQSNNIVTQFRGQTMKWLADQQNEYGMSVRQGTINNQIDTATRFYNDPAKVDDALKSIDASAIDLARMQGKSAEEAISFSRQQTSKAVMGAITGAMQSDDFGAAVSYLRRYSDKMAPDDLLRASDVLTKQADTQLGTAVANKIIGGASPRLQPGPLDRLSSLAGPAPGGLVGAVAQDESGNRDFNADGSLVTSPAGAKGRMQVLDTTNQDPGYGVTPARDDSPEERARVGRDYLAAMLRNYNGNLTTALAAYNAGPGNVDKAMAKAKEAGDSANWMQYLPKPQETIPYVRNVMSRYAAGDGAPPKPTLLELQQQARAQIGDGNPRLLKITTEALSQQYELMNKAIKQREDESVAGAMRALEQNGGRWSDLPLDVRANVPPDKVDQLLSYGSRIAKGDDITNPAVYQRLSDPNTLNSLSNDEFYALRSELSQSDWQTFAKQRGTATDAADKLNTSAINQVLNTRLQTLRIDPTPTDGGTDAARVGAIRKWINDGILAQQRVTGKQMTDAEVERFIDGQFAKTTVIDNGWLPDSTGRRLTMKVGDIPGPVKDRIKNDFKAAGIADPSDADVLGAYWRALQAQDNAQASRSQWYLNNTRNFANGS</sequence>
<comment type="similarity">
    <text evidence="1">Belongs to the transglycosylase Slt family.</text>
</comment>
<dbReference type="PANTHER" id="PTHR37423:SF2">
    <property type="entry name" value="MEMBRANE-BOUND LYTIC MUREIN TRANSGLYCOSYLASE C"/>
    <property type="match status" value="1"/>
</dbReference>
<dbReference type="RefSeq" id="WP_094846714.1">
    <property type="nucleotide sequence ID" value="NZ_NEVJ01000002.1"/>
</dbReference>
<evidence type="ECO:0000256" key="1">
    <source>
        <dbReference type="ARBA" id="ARBA00007734"/>
    </source>
</evidence>
<dbReference type="AlphaFoldDB" id="A0A261RHG0"/>
<dbReference type="PANTHER" id="PTHR37423">
    <property type="entry name" value="SOLUBLE LYTIC MUREIN TRANSGLYCOSYLASE-RELATED"/>
    <property type="match status" value="1"/>
</dbReference>
<gene>
    <name evidence="4" type="ORF">CAL26_10000</name>
</gene>
<dbReference type="EMBL" id="NEVJ01000002">
    <property type="protein sequence ID" value="OZI23753.1"/>
    <property type="molecule type" value="Genomic_DNA"/>
</dbReference>
<organism evidence="4 5">
    <name type="scientific">Bordetella genomosp. 9</name>
    <dbReference type="NCBI Taxonomy" id="1416803"/>
    <lineage>
        <taxon>Bacteria</taxon>
        <taxon>Pseudomonadati</taxon>
        <taxon>Pseudomonadota</taxon>
        <taxon>Betaproteobacteria</taxon>
        <taxon>Burkholderiales</taxon>
        <taxon>Alcaligenaceae</taxon>
        <taxon>Bordetella</taxon>
    </lineage>
</organism>
<feature type="region of interest" description="Disordered" evidence="2">
    <location>
        <begin position="1"/>
        <end position="21"/>
    </location>
</feature>
<dbReference type="Pfam" id="PF01464">
    <property type="entry name" value="SLT"/>
    <property type="match status" value="1"/>
</dbReference>
<dbReference type="CDD" id="cd00254">
    <property type="entry name" value="LT-like"/>
    <property type="match status" value="1"/>
</dbReference>
<dbReference type="Gene3D" id="1.10.530.10">
    <property type="match status" value="1"/>
</dbReference>
<proteinExistence type="inferred from homology"/>
<dbReference type="InterPro" id="IPR023346">
    <property type="entry name" value="Lysozyme-like_dom_sf"/>
</dbReference>
<reference evidence="4" key="1">
    <citation type="submission" date="2017-05" db="EMBL/GenBank/DDBJ databases">
        <title>Complete and WGS of Bordetella genogroups.</title>
        <authorList>
            <person name="Spilker T."/>
            <person name="Lipuma J."/>
        </authorList>
    </citation>
    <scope>NUCLEOTIDE SEQUENCE</scope>
    <source>
        <strain evidence="4">AU21707</strain>
    </source>
</reference>
<evidence type="ECO:0000313" key="4">
    <source>
        <dbReference type="EMBL" id="OZI23753.1"/>
    </source>
</evidence>
<feature type="region of interest" description="Disordered" evidence="2">
    <location>
        <begin position="341"/>
        <end position="361"/>
    </location>
</feature>
<comment type="caution">
    <text evidence="4">The sequence shown here is derived from an EMBL/GenBank/DDBJ whole genome shotgun (WGS) entry which is preliminary data.</text>
</comment>